<dbReference type="AlphaFoldDB" id="C3ZZW2"/>
<accession>C3ZZW2</accession>
<feature type="compositionally biased region" description="Polar residues" evidence="1">
    <location>
        <begin position="239"/>
        <end position="262"/>
    </location>
</feature>
<feature type="region of interest" description="Disordered" evidence="1">
    <location>
        <begin position="344"/>
        <end position="393"/>
    </location>
</feature>
<dbReference type="EMBL" id="GG666770">
    <property type="protein sequence ID" value="EEN41915.1"/>
    <property type="molecule type" value="Genomic_DNA"/>
</dbReference>
<evidence type="ECO:0000256" key="1">
    <source>
        <dbReference type="SAM" id="MobiDB-lite"/>
    </source>
</evidence>
<keyword evidence="2" id="KW-1133">Transmembrane helix</keyword>
<dbReference type="InParanoid" id="C3ZZW2"/>
<keyword evidence="2" id="KW-0812">Transmembrane</keyword>
<reference evidence="3" key="1">
    <citation type="journal article" date="2008" name="Nature">
        <title>The amphioxus genome and the evolution of the chordate karyotype.</title>
        <authorList>
            <consortium name="US DOE Joint Genome Institute (JGI-PGF)"/>
            <person name="Putnam N.H."/>
            <person name="Butts T."/>
            <person name="Ferrier D.E.K."/>
            <person name="Furlong R.F."/>
            <person name="Hellsten U."/>
            <person name="Kawashima T."/>
            <person name="Robinson-Rechavi M."/>
            <person name="Shoguchi E."/>
            <person name="Terry A."/>
            <person name="Yu J.-K."/>
            <person name="Benito-Gutierrez E.L."/>
            <person name="Dubchak I."/>
            <person name="Garcia-Fernandez J."/>
            <person name="Gibson-Brown J.J."/>
            <person name="Grigoriev I.V."/>
            <person name="Horton A.C."/>
            <person name="de Jong P.J."/>
            <person name="Jurka J."/>
            <person name="Kapitonov V.V."/>
            <person name="Kohara Y."/>
            <person name="Kuroki Y."/>
            <person name="Lindquist E."/>
            <person name="Lucas S."/>
            <person name="Osoegawa K."/>
            <person name="Pennacchio L.A."/>
            <person name="Salamov A.A."/>
            <person name="Satou Y."/>
            <person name="Sauka-Spengler T."/>
            <person name="Schmutz J."/>
            <person name="Shin-I T."/>
            <person name="Toyoda A."/>
            <person name="Bronner-Fraser M."/>
            <person name="Fujiyama A."/>
            <person name="Holland L.Z."/>
            <person name="Holland P.W.H."/>
            <person name="Satoh N."/>
            <person name="Rokhsar D.S."/>
        </authorList>
    </citation>
    <scope>NUCLEOTIDE SEQUENCE [LARGE SCALE GENOMIC DNA]</scope>
    <source>
        <strain evidence="3">S238N-H82</strain>
        <tissue evidence="3">Testes</tissue>
    </source>
</reference>
<feature type="transmembrane region" description="Helical" evidence="2">
    <location>
        <begin position="96"/>
        <end position="119"/>
    </location>
</feature>
<gene>
    <name evidence="3" type="ORF">BRAFLDRAFT_110810</name>
</gene>
<feature type="region of interest" description="Disordered" evidence="1">
    <location>
        <begin position="236"/>
        <end position="274"/>
    </location>
</feature>
<name>C3ZZW2_BRAFL</name>
<keyword evidence="2" id="KW-0472">Membrane</keyword>
<proteinExistence type="predicted"/>
<feature type="compositionally biased region" description="Low complexity" evidence="1">
    <location>
        <begin position="344"/>
        <end position="354"/>
    </location>
</feature>
<evidence type="ECO:0000313" key="3">
    <source>
        <dbReference type="EMBL" id="EEN41915.1"/>
    </source>
</evidence>
<protein>
    <submittedName>
        <fullName evidence="3">Uncharacterized protein</fullName>
    </submittedName>
</protein>
<organism>
    <name type="scientific">Branchiostoma floridae</name>
    <name type="common">Florida lancelet</name>
    <name type="synonym">Amphioxus</name>
    <dbReference type="NCBI Taxonomy" id="7739"/>
    <lineage>
        <taxon>Eukaryota</taxon>
        <taxon>Metazoa</taxon>
        <taxon>Chordata</taxon>
        <taxon>Cephalochordata</taxon>
        <taxon>Leptocardii</taxon>
        <taxon>Amphioxiformes</taxon>
        <taxon>Branchiostomatidae</taxon>
        <taxon>Branchiostoma</taxon>
    </lineage>
</organism>
<sequence length="410" mass="43624">MVTKVDWTVVSCSQDTMGRRWRHLLISLLIILKEPSMPEADCGCSPSRSPTRCVCRNMGLTSIPKNLPTSISFLSLGDNPKSSGTHEPASSPTLSVLIGATCGPVAGIVLIGIIILTIWCKRRTKHLPSGPNPNTDPNTNADYVMTSDLANQYEDIDNVHDQTRQGQSRTQHSEVVPLSNTRVLAALKTNLAYGVETVSTDSTSKTMANRHGRYQTGQVESQANAESNTHAVAAEVASGHTQTRQSEVQTVTESNIHSSASTSKHDETGQNQSQANAHSLMVGNLSQNVLAGLKPNPMYTGVRTSPQMDPTSTNNHMHNQAIQGQSQANTECNTDAAACEVTTGTDQTGQSQSQAVNESFDARNQSYGTGPTVSQQSSLYTPVGQPQAQSNANTTAAVVISAHGQGQGQS</sequence>
<evidence type="ECO:0000256" key="2">
    <source>
        <dbReference type="SAM" id="Phobius"/>
    </source>
</evidence>
<feature type="compositionally biased region" description="Polar residues" evidence="1">
    <location>
        <begin position="362"/>
        <end position="393"/>
    </location>
</feature>